<dbReference type="AlphaFoldDB" id="A0A0L0BRF8"/>
<accession>A0A0L0BRF8</accession>
<reference evidence="2 3" key="1">
    <citation type="journal article" date="2015" name="Nat. Commun.">
        <title>Lucilia cuprina genome unlocks parasitic fly biology to underpin future interventions.</title>
        <authorList>
            <person name="Anstead C.A."/>
            <person name="Korhonen P.K."/>
            <person name="Young N.D."/>
            <person name="Hall R.S."/>
            <person name="Jex A.R."/>
            <person name="Murali S.C."/>
            <person name="Hughes D.S."/>
            <person name="Lee S.F."/>
            <person name="Perry T."/>
            <person name="Stroehlein A.J."/>
            <person name="Ansell B.R."/>
            <person name="Breugelmans B."/>
            <person name="Hofmann A."/>
            <person name="Qu J."/>
            <person name="Dugan S."/>
            <person name="Lee S.L."/>
            <person name="Chao H."/>
            <person name="Dinh H."/>
            <person name="Han Y."/>
            <person name="Doddapaneni H.V."/>
            <person name="Worley K.C."/>
            <person name="Muzny D.M."/>
            <person name="Ioannidis P."/>
            <person name="Waterhouse R.M."/>
            <person name="Zdobnov E.M."/>
            <person name="James P.J."/>
            <person name="Bagnall N.H."/>
            <person name="Kotze A.C."/>
            <person name="Gibbs R.A."/>
            <person name="Richards S."/>
            <person name="Batterham P."/>
            <person name="Gasser R.B."/>
        </authorList>
    </citation>
    <scope>NUCLEOTIDE SEQUENCE [LARGE SCALE GENOMIC DNA]</scope>
    <source>
        <strain evidence="2 3">LS</strain>
        <tissue evidence="2">Full body</tissue>
    </source>
</reference>
<evidence type="ECO:0000256" key="1">
    <source>
        <dbReference type="SAM" id="SignalP"/>
    </source>
</evidence>
<sequence>MFKLFLLTTVAIAVVSAGRLRRNEPPTEKDIVESGLVIAQDGVKKLEEIATNLLSAKNKDELLERGGAIWDQVKSLASTITKTTQEWSDNTSIKEIREIAGSTVENIKSEHPVLTNAIAGSVESLNKVGNDIIDKLKLLIDDTDVKDVTNTLIDTASSGVTIVKEQLKDATQTLSQKLHKDEEIKDVANVADN</sequence>
<organism evidence="2 3">
    <name type="scientific">Lucilia cuprina</name>
    <name type="common">Green bottle fly</name>
    <name type="synonym">Australian sheep blowfly</name>
    <dbReference type="NCBI Taxonomy" id="7375"/>
    <lineage>
        <taxon>Eukaryota</taxon>
        <taxon>Metazoa</taxon>
        <taxon>Ecdysozoa</taxon>
        <taxon>Arthropoda</taxon>
        <taxon>Hexapoda</taxon>
        <taxon>Insecta</taxon>
        <taxon>Pterygota</taxon>
        <taxon>Neoptera</taxon>
        <taxon>Endopterygota</taxon>
        <taxon>Diptera</taxon>
        <taxon>Brachycera</taxon>
        <taxon>Muscomorpha</taxon>
        <taxon>Oestroidea</taxon>
        <taxon>Calliphoridae</taxon>
        <taxon>Luciliinae</taxon>
        <taxon>Lucilia</taxon>
    </lineage>
</organism>
<feature type="chain" id="PRO_5005534992" description="Protein TsetseEP domain-containing protein" evidence="1">
    <location>
        <begin position="18"/>
        <end position="193"/>
    </location>
</feature>
<gene>
    <name evidence="2" type="ORF">FF38_04507</name>
</gene>
<feature type="signal peptide" evidence="1">
    <location>
        <begin position="1"/>
        <end position="17"/>
    </location>
</feature>
<dbReference type="OrthoDB" id="8011449at2759"/>
<protein>
    <recommendedName>
        <fullName evidence="4">Protein TsetseEP domain-containing protein</fullName>
    </recommendedName>
</protein>
<dbReference type="Proteomes" id="UP000037069">
    <property type="component" value="Unassembled WGS sequence"/>
</dbReference>
<comment type="caution">
    <text evidence="2">The sequence shown here is derived from an EMBL/GenBank/DDBJ whole genome shotgun (WGS) entry which is preliminary data.</text>
</comment>
<keyword evidence="3" id="KW-1185">Reference proteome</keyword>
<name>A0A0L0BRF8_LUCCU</name>
<evidence type="ECO:0008006" key="4">
    <source>
        <dbReference type="Google" id="ProtNLM"/>
    </source>
</evidence>
<evidence type="ECO:0000313" key="2">
    <source>
        <dbReference type="EMBL" id="KNC22622.1"/>
    </source>
</evidence>
<proteinExistence type="predicted"/>
<keyword evidence="1" id="KW-0732">Signal</keyword>
<evidence type="ECO:0000313" key="3">
    <source>
        <dbReference type="Proteomes" id="UP000037069"/>
    </source>
</evidence>
<dbReference type="EMBL" id="JRES01001473">
    <property type="protein sequence ID" value="KNC22622.1"/>
    <property type="molecule type" value="Genomic_DNA"/>
</dbReference>